<dbReference type="Pfam" id="PF02899">
    <property type="entry name" value="Phage_int_SAM_1"/>
    <property type="match status" value="1"/>
</dbReference>
<keyword evidence="2" id="KW-0229">DNA integration</keyword>
<evidence type="ECO:0000313" key="9">
    <source>
        <dbReference type="EMBL" id="SFP98927.1"/>
    </source>
</evidence>
<dbReference type="Gene3D" id="1.10.443.10">
    <property type="entry name" value="Intergrase catalytic core"/>
    <property type="match status" value="1"/>
</dbReference>
<feature type="domain" description="Core-binding (CB)" evidence="8">
    <location>
        <begin position="35"/>
        <end position="123"/>
    </location>
</feature>
<dbReference type="STRING" id="1884432.SAMN05518683_11462"/>
<dbReference type="PROSITE" id="PS51898">
    <property type="entry name" value="TYR_RECOMBINASE"/>
    <property type="match status" value="1"/>
</dbReference>
<dbReference type="CDD" id="cd00397">
    <property type="entry name" value="DNA_BRE_C"/>
    <property type="match status" value="1"/>
</dbReference>
<dbReference type="InterPro" id="IPR011010">
    <property type="entry name" value="DNA_brk_join_enz"/>
</dbReference>
<evidence type="ECO:0000256" key="3">
    <source>
        <dbReference type="ARBA" id="ARBA00023125"/>
    </source>
</evidence>
<gene>
    <name evidence="9" type="ORF">SAMN05518683_11462</name>
</gene>
<feature type="domain" description="Tyr recombinase" evidence="7">
    <location>
        <begin position="144"/>
        <end position="326"/>
    </location>
</feature>
<dbReference type="InterPro" id="IPR050090">
    <property type="entry name" value="Tyrosine_recombinase_XerCD"/>
</dbReference>
<dbReference type="GO" id="GO:0015074">
    <property type="term" value="P:DNA integration"/>
    <property type="evidence" value="ECO:0007669"/>
    <property type="project" value="InterPro"/>
</dbReference>
<evidence type="ECO:0000313" key="10">
    <source>
        <dbReference type="Proteomes" id="UP000198892"/>
    </source>
</evidence>
<dbReference type="AlphaFoldDB" id="A0A1I5UV48"/>
<dbReference type="OrthoDB" id="107900at2"/>
<evidence type="ECO:0000256" key="2">
    <source>
        <dbReference type="ARBA" id="ARBA00022908"/>
    </source>
</evidence>
<dbReference type="GO" id="GO:0003677">
    <property type="term" value="F:DNA binding"/>
    <property type="evidence" value="ECO:0007669"/>
    <property type="project" value="UniProtKB-UniRule"/>
</dbReference>
<dbReference type="InterPro" id="IPR010998">
    <property type="entry name" value="Integrase_recombinase_N"/>
</dbReference>
<keyword evidence="3 5" id="KW-0238">DNA-binding</keyword>
<dbReference type="PANTHER" id="PTHR30349:SF41">
    <property type="entry name" value="INTEGRASE_RECOMBINASE PROTEIN MJ0367-RELATED"/>
    <property type="match status" value="1"/>
</dbReference>
<dbReference type="Gene3D" id="1.10.150.130">
    <property type="match status" value="1"/>
</dbReference>
<dbReference type="InterPro" id="IPR044068">
    <property type="entry name" value="CB"/>
</dbReference>
<organism evidence="9 10">
    <name type="scientific">Salibacterium halotolerans</name>
    <dbReference type="NCBI Taxonomy" id="1884432"/>
    <lineage>
        <taxon>Bacteria</taxon>
        <taxon>Bacillati</taxon>
        <taxon>Bacillota</taxon>
        <taxon>Bacilli</taxon>
        <taxon>Bacillales</taxon>
        <taxon>Bacillaceae</taxon>
    </lineage>
</organism>
<keyword evidence="10" id="KW-1185">Reference proteome</keyword>
<comment type="similarity">
    <text evidence="1">Belongs to the 'phage' integrase family.</text>
</comment>
<dbReference type="GO" id="GO:0006310">
    <property type="term" value="P:DNA recombination"/>
    <property type="evidence" value="ECO:0007669"/>
    <property type="project" value="UniProtKB-KW"/>
</dbReference>
<dbReference type="SUPFAM" id="SSF56349">
    <property type="entry name" value="DNA breaking-rejoining enzymes"/>
    <property type="match status" value="1"/>
</dbReference>
<evidence type="ECO:0000259" key="8">
    <source>
        <dbReference type="PROSITE" id="PS51900"/>
    </source>
</evidence>
<evidence type="ECO:0000259" key="7">
    <source>
        <dbReference type="PROSITE" id="PS51898"/>
    </source>
</evidence>
<dbReference type="Proteomes" id="UP000198892">
    <property type="component" value="Unassembled WGS sequence"/>
</dbReference>
<evidence type="ECO:0000256" key="5">
    <source>
        <dbReference type="PROSITE-ProRule" id="PRU01248"/>
    </source>
</evidence>
<dbReference type="InterPro" id="IPR004107">
    <property type="entry name" value="Integrase_SAM-like_N"/>
</dbReference>
<proteinExistence type="inferred from homology"/>
<evidence type="ECO:0000256" key="4">
    <source>
        <dbReference type="ARBA" id="ARBA00023172"/>
    </source>
</evidence>
<protein>
    <submittedName>
        <fullName evidence="9">Integrase/recombinase XerD</fullName>
    </submittedName>
</protein>
<dbReference type="InterPro" id="IPR002104">
    <property type="entry name" value="Integrase_catalytic"/>
</dbReference>
<reference evidence="10" key="1">
    <citation type="submission" date="2016-10" db="EMBL/GenBank/DDBJ databases">
        <authorList>
            <person name="Varghese N."/>
            <person name="Submissions S."/>
        </authorList>
    </citation>
    <scope>NUCLEOTIDE SEQUENCE [LARGE SCALE GENOMIC DNA]</scope>
    <source>
        <strain evidence="10">S7</strain>
    </source>
</reference>
<dbReference type="InterPro" id="IPR013762">
    <property type="entry name" value="Integrase-like_cat_sf"/>
</dbReference>
<dbReference type="PROSITE" id="PS51900">
    <property type="entry name" value="CB"/>
    <property type="match status" value="1"/>
</dbReference>
<dbReference type="EMBL" id="FOXD01000014">
    <property type="protein sequence ID" value="SFP98927.1"/>
    <property type="molecule type" value="Genomic_DNA"/>
</dbReference>
<dbReference type="PANTHER" id="PTHR30349">
    <property type="entry name" value="PHAGE INTEGRASE-RELATED"/>
    <property type="match status" value="1"/>
</dbReference>
<evidence type="ECO:0000256" key="6">
    <source>
        <dbReference type="SAM" id="MobiDB-lite"/>
    </source>
</evidence>
<accession>A0A1I5UV48</accession>
<sequence>MALKGKAQHNRVNPNSRKRKFGMRRNVNHNPAAYLSLSELFERYMALKKTQGFARMTIQGYYTHYDWFIDYLEEAEGLPDLVNEDITSDVFVAYIEYMADRGLAKTTMNVRIRTTRAFLRWCYEEGHIVEPIHETFKPVKVPDDHVDALTPDEVKRLLNVIDDTRFVGFREITIILTMLDTMARVSEVVAMQRDNVDLREGVIRLDADNTKTKKTRLVPLSPHSLRYLHEYMIETEDFMTDHLFVTYDGHPLDAATFRKRLTEVKEDAGITNKRVSPHVLRHTGALLYILDGGDPFSLQQILGHTDASMVKKYVNMADGDLIIQHRKHSPLNSVFDRKRKR</sequence>
<dbReference type="RefSeq" id="WP_093337938.1">
    <property type="nucleotide sequence ID" value="NZ_FOXD01000014.1"/>
</dbReference>
<feature type="region of interest" description="Disordered" evidence="6">
    <location>
        <begin position="1"/>
        <end position="20"/>
    </location>
</feature>
<keyword evidence="4" id="KW-0233">DNA recombination</keyword>
<name>A0A1I5UV48_9BACI</name>
<dbReference type="Pfam" id="PF00589">
    <property type="entry name" value="Phage_integrase"/>
    <property type="match status" value="1"/>
</dbReference>
<evidence type="ECO:0000256" key="1">
    <source>
        <dbReference type="ARBA" id="ARBA00008857"/>
    </source>
</evidence>